<sequence length="149" mass="16837">CRPLAAVVGHNCLYRHLPHPIGQQAAGLQAKADSVSILPVPEVQVQVVLSHHLTAAAILHTVHCYVRMPDKRPINQLKAKIQQTLSHHLHWVVLLQQSLIHSILSLFHPSHEMLRVLCVQLSVERKASHLTLLFLQFDDDGLFFLTQRL</sequence>
<proteinExistence type="predicted"/>
<evidence type="ECO:0000313" key="2">
    <source>
        <dbReference type="Proteomes" id="UP001476798"/>
    </source>
</evidence>
<comment type="caution">
    <text evidence="1">The sequence shown here is derived from an EMBL/GenBank/DDBJ whole genome shotgun (WGS) entry which is preliminary data.</text>
</comment>
<organism evidence="1 2">
    <name type="scientific">Goodea atripinnis</name>
    <dbReference type="NCBI Taxonomy" id="208336"/>
    <lineage>
        <taxon>Eukaryota</taxon>
        <taxon>Metazoa</taxon>
        <taxon>Chordata</taxon>
        <taxon>Craniata</taxon>
        <taxon>Vertebrata</taxon>
        <taxon>Euteleostomi</taxon>
        <taxon>Actinopterygii</taxon>
        <taxon>Neopterygii</taxon>
        <taxon>Teleostei</taxon>
        <taxon>Neoteleostei</taxon>
        <taxon>Acanthomorphata</taxon>
        <taxon>Ovalentaria</taxon>
        <taxon>Atherinomorphae</taxon>
        <taxon>Cyprinodontiformes</taxon>
        <taxon>Goodeidae</taxon>
        <taxon>Goodea</taxon>
    </lineage>
</organism>
<keyword evidence="2" id="KW-1185">Reference proteome</keyword>
<gene>
    <name evidence="1" type="ORF">GOODEAATRI_006545</name>
</gene>
<name>A0ABV0N8F9_9TELE</name>
<reference evidence="1 2" key="1">
    <citation type="submission" date="2021-06" db="EMBL/GenBank/DDBJ databases">
        <authorList>
            <person name="Palmer J.M."/>
        </authorList>
    </citation>
    <scope>NUCLEOTIDE SEQUENCE [LARGE SCALE GENOMIC DNA]</scope>
    <source>
        <strain evidence="1 2">GA_2019</strain>
        <tissue evidence="1">Muscle</tissue>
    </source>
</reference>
<feature type="non-terminal residue" evidence="1">
    <location>
        <position position="1"/>
    </location>
</feature>
<accession>A0ABV0N8F9</accession>
<evidence type="ECO:0000313" key="1">
    <source>
        <dbReference type="EMBL" id="MEQ2167676.1"/>
    </source>
</evidence>
<dbReference type="Proteomes" id="UP001476798">
    <property type="component" value="Unassembled WGS sequence"/>
</dbReference>
<dbReference type="EMBL" id="JAHRIO010030299">
    <property type="protein sequence ID" value="MEQ2167676.1"/>
    <property type="molecule type" value="Genomic_DNA"/>
</dbReference>
<protein>
    <submittedName>
        <fullName evidence="1">Uncharacterized protein</fullName>
    </submittedName>
</protein>